<comment type="caution">
    <text evidence="1">The sequence shown here is derived from an EMBL/GenBank/DDBJ whole genome shotgun (WGS) entry which is preliminary data.</text>
</comment>
<dbReference type="CDD" id="cd02603">
    <property type="entry name" value="HAD_sEH-N_like"/>
    <property type="match status" value="1"/>
</dbReference>
<dbReference type="NCBIfam" id="TIGR01509">
    <property type="entry name" value="HAD-SF-IA-v3"/>
    <property type="match status" value="1"/>
</dbReference>
<gene>
    <name evidence="1" type="ORF">HMPREF0058_0458</name>
</gene>
<dbReference type="InterPro" id="IPR023214">
    <property type="entry name" value="HAD_sf"/>
</dbReference>
<reference evidence="1 2" key="1">
    <citation type="submission" date="2009-01" db="EMBL/GenBank/DDBJ databases">
        <authorList>
            <person name="Qin X."/>
            <person name="Bachman B."/>
            <person name="Battles P."/>
            <person name="Bell A."/>
            <person name="Bess C."/>
            <person name="Bickham C."/>
            <person name="Chaboub L."/>
            <person name="Chen D."/>
            <person name="Coyle M."/>
            <person name="Deiros D.R."/>
            <person name="Dinh H."/>
            <person name="Forbes L."/>
            <person name="Fowler G."/>
            <person name="Francisco L."/>
            <person name="Fu Q."/>
            <person name="Gubbala S."/>
            <person name="Hale W."/>
            <person name="Han Y."/>
            <person name="Hemphill L."/>
            <person name="Highlander S.K."/>
            <person name="Hirani K."/>
            <person name="Hogues M."/>
            <person name="Jackson L."/>
            <person name="Jakkamsetti A."/>
            <person name="Javaid M."/>
            <person name="Jiang H."/>
            <person name="Korchina V."/>
            <person name="Kovar C."/>
            <person name="Lara F."/>
            <person name="Lee S."/>
            <person name="Mata R."/>
            <person name="Mathew T."/>
            <person name="Moen C."/>
            <person name="Morales K."/>
            <person name="Munidasa M."/>
            <person name="Nazareth L."/>
            <person name="Ngo R."/>
            <person name="Nguyen L."/>
            <person name="Okwuonu G."/>
            <person name="Ongeri F."/>
            <person name="Patil S."/>
            <person name="Petrosino J."/>
            <person name="Pham C."/>
            <person name="Pham P."/>
            <person name="Pu L.-L."/>
            <person name="Puazo M."/>
            <person name="Raj R."/>
            <person name="Reid J."/>
            <person name="Rouhana J."/>
            <person name="Saada N."/>
            <person name="Shang Y."/>
            <person name="Simmons D."/>
            <person name="Thornton R."/>
            <person name="Warren J."/>
            <person name="Weissenberger G."/>
            <person name="Zhang J."/>
            <person name="Zhang L."/>
            <person name="Zhou C."/>
            <person name="Zhu D."/>
            <person name="Muzny D."/>
            <person name="Worley K."/>
            <person name="Gibbs R."/>
        </authorList>
    </citation>
    <scope>NUCLEOTIDE SEQUENCE [LARGE SCALE GENOMIC DNA]</scope>
    <source>
        <strain evidence="1 2">DSM 15434</strain>
    </source>
</reference>
<dbReference type="eggNOG" id="COG1011">
    <property type="taxonomic scope" value="Bacteria"/>
</dbReference>
<evidence type="ECO:0000313" key="2">
    <source>
        <dbReference type="Proteomes" id="UP000004778"/>
    </source>
</evidence>
<keyword evidence="2" id="KW-1185">Reference proteome</keyword>
<keyword evidence="1" id="KW-0378">Hydrolase</keyword>
<dbReference type="PANTHER" id="PTHR43611">
    <property type="entry name" value="ALPHA-D-GLUCOSE 1-PHOSPHATE PHOSPHATASE"/>
    <property type="match status" value="1"/>
</dbReference>
<proteinExistence type="predicted"/>
<dbReference type="SUPFAM" id="SSF56784">
    <property type="entry name" value="HAD-like"/>
    <property type="match status" value="1"/>
</dbReference>
<dbReference type="GO" id="GO:0016787">
    <property type="term" value="F:hydrolase activity"/>
    <property type="evidence" value="ECO:0007669"/>
    <property type="project" value="UniProtKB-KW"/>
</dbReference>
<dbReference type="Gene3D" id="3.40.50.1000">
    <property type="entry name" value="HAD superfamily/HAD-like"/>
    <property type="match status" value="1"/>
</dbReference>
<accession>C0W3L4</accession>
<dbReference type="PANTHER" id="PTHR43611:SF3">
    <property type="entry name" value="FLAVIN MONONUCLEOTIDE HYDROLASE 1, CHLOROPLATIC"/>
    <property type="match status" value="1"/>
</dbReference>
<dbReference type="Proteomes" id="UP000004778">
    <property type="component" value="Unassembled WGS sequence"/>
</dbReference>
<name>C0W3L4_9ACTO</name>
<evidence type="ECO:0000313" key="1">
    <source>
        <dbReference type="EMBL" id="EEH66688.1"/>
    </source>
</evidence>
<dbReference type="InterPro" id="IPR036412">
    <property type="entry name" value="HAD-like_sf"/>
</dbReference>
<dbReference type="STRING" id="103621.GCA_001067145_00648"/>
<dbReference type="Pfam" id="PF00702">
    <property type="entry name" value="Hydrolase"/>
    <property type="match status" value="1"/>
</dbReference>
<protein>
    <submittedName>
        <fullName evidence="1">HAD hydrolase, family IA, variant 3</fullName>
    </submittedName>
</protein>
<dbReference type="HOGENOM" id="CLU_045011_9_1_11"/>
<dbReference type="EMBL" id="ACFH01000023">
    <property type="protein sequence ID" value="EEH66688.1"/>
    <property type="molecule type" value="Genomic_DNA"/>
</dbReference>
<dbReference type="InterPro" id="IPR006439">
    <property type="entry name" value="HAD-SF_hydro_IA"/>
</dbReference>
<organism evidence="1 2">
    <name type="scientific">Actinomyces urogenitalis DSM 15434</name>
    <dbReference type="NCBI Taxonomy" id="525246"/>
    <lineage>
        <taxon>Bacteria</taxon>
        <taxon>Bacillati</taxon>
        <taxon>Actinomycetota</taxon>
        <taxon>Actinomycetes</taxon>
        <taxon>Actinomycetales</taxon>
        <taxon>Actinomycetaceae</taxon>
        <taxon>Actinomyces</taxon>
    </lineage>
</organism>
<sequence>MVMSPDDAASLDAVVFDYGNVVYTWDPYGALPGRATMRQWEDFVAHGDFARWNEMCDAGVPREQIEAELAATYPQRPDWLELQRLYWSRFSSTLTGPVAGTAQVMEDLAAAGVRLYLLTNFNDELFEANRHLCPQLELATGIVVSGVEHVTKPGREIFEILLRRYGLEARRTLFVDDSPANVAAAEALGLHGHLFRGAGRLRAALTEAGLLAGAPSEHTGP</sequence>
<dbReference type="AlphaFoldDB" id="C0W3L4"/>